<dbReference type="InterPro" id="IPR026591">
    <property type="entry name" value="Sirtuin_cat_small_dom_sf"/>
</dbReference>
<dbReference type="InterPro" id="IPR026590">
    <property type="entry name" value="Ssirtuin_cat_dom"/>
</dbReference>
<dbReference type="GO" id="GO:0070403">
    <property type="term" value="F:NAD+ binding"/>
    <property type="evidence" value="ECO:0007669"/>
    <property type="project" value="InterPro"/>
</dbReference>
<evidence type="ECO:0000256" key="3">
    <source>
        <dbReference type="ARBA" id="ARBA00023027"/>
    </source>
</evidence>
<dbReference type="Gene3D" id="3.30.1600.10">
    <property type="entry name" value="SIR2/SIRT2 'Small Domain"/>
    <property type="match status" value="1"/>
</dbReference>
<dbReference type="Gene3D" id="3.40.50.1220">
    <property type="entry name" value="TPP-binding domain"/>
    <property type="match status" value="1"/>
</dbReference>
<keyword evidence="3" id="KW-0520">NAD</keyword>
<dbReference type="GO" id="GO:0017136">
    <property type="term" value="F:histone deacetylase activity, NAD-dependent"/>
    <property type="evidence" value="ECO:0007669"/>
    <property type="project" value="TreeGrafter"/>
</dbReference>
<keyword evidence="2" id="KW-0808">Transferase</keyword>
<keyword evidence="4" id="KW-0479">Metal-binding</keyword>
<accession>A0A1H7WEV8</accession>
<dbReference type="PANTHER" id="PTHR11085">
    <property type="entry name" value="NAD-DEPENDENT PROTEIN DEACYLASE SIRTUIN-5, MITOCHONDRIAL-RELATED"/>
    <property type="match status" value="1"/>
</dbReference>
<dbReference type="Pfam" id="PF02146">
    <property type="entry name" value="SIR2"/>
    <property type="match status" value="1"/>
</dbReference>
<dbReference type="PROSITE" id="PS50305">
    <property type="entry name" value="SIRTUIN"/>
    <property type="match status" value="1"/>
</dbReference>
<dbReference type="GO" id="GO:0046872">
    <property type="term" value="F:metal ion binding"/>
    <property type="evidence" value="ECO:0007669"/>
    <property type="project" value="UniProtKB-KW"/>
</dbReference>
<evidence type="ECO:0000313" key="6">
    <source>
        <dbReference type="EMBL" id="SEM19874.1"/>
    </source>
</evidence>
<dbReference type="AlphaFoldDB" id="A0A1H7WEV8"/>
<dbReference type="RefSeq" id="WP_090740610.1">
    <property type="nucleotide sequence ID" value="NZ_FOBW01000001.1"/>
</dbReference>
<dbReference type="InterPro" id="IPR050134">
    <property type="entry name" value="NAD-dep_sirtuin_deacylases"/>
</dbReference>
<feature type="active site" description="Proton acceptor" evidence="4">
    <location>
        <position position="118"/>
    </location>
</feature>
<dbReference type="EMBL" id="FOBW01000001">
    <property type="protein sequence ID" value="SEM19874.1"/>
    <property type="molecule type" value="Genomic_DNA"/>
</dbReference>
<feature type="binding site" evidence="4">
    <location>
        <position position="129"/>
    </location>
    <ligand>
        <name>Zn(2+)</name>
        <dbReference type="ChEBI" id="CHEBI:29105"/>
    </ligand>
</feature>
<sequence length="254" mass="29034">MEINNLEKCIKIIKEAKEIVVLTGAGISTESGIKDFRSRTGIYRQSPEYILSLDFFYKHPKEFYQFAIENLYHPEALPNVGHQILAKWEEEGKVSTIITQNIDGLHQKAGSNHVIEFHGTMRTASCMNCGKVYRTEEMMNRIQTMEDYFICTHCQTREEHDHYIKPDVVLFGDAGEWFTAEGFSTITNIIHQADCILVLGTSLQVTPFSTFPQYRREGVPIILINKGDSPYDHAHDTYVIHESIGATLTQINKE</sequence>
<dbReference type="CDD" id="cd01407">
    <property type="entry name" value="SIR2-fam"/>
    <property type="match status" value="1"/>
</dbReference>
<dbReference type="STRING" id="930146.SAMN05192533_101385"/>
<dbReference type="EC" id="2.3.1.286" evidence="1"/>
<keyword evidence="4" id="KW-0862">Zinc</keyword>
<reference evidence="7" key="1">
    <citation type="submission" date="2016-10" db="EMBL/GenBank/DDBJ databases">
        <authorList>
            <person name="Varghese N."/>
            <person name="Submissions S."/>
        </authorList>
    </citation>
    <scope>NUCLEOTIDE SEQUENCE [LARGE SCALE GENOMIC DNA]</scope>
    <source>
        <strain evidence="7">B48,IBRC-M 10115,DSM 25386,CECT 8001</strain>
    </source>
</reference>
<dbReference type="OrthoDB" id="9800582at2"/>
<dbReference type="NCBIfam" id="NF001752">
    <property type="entry name" value="PRK00481.1-1"/>
    <property type="match status" value="1"/>
</dbReference>
<dbReference type="InterPro" id="IPR029035">
    <property type="entry name" value="DHS-like_NAD/FAD-binding_dom"/>
</dbReference>
<evidence type="ECO:0000256" key="2">
    <source>
        <dbReference type="ARBA" id="ARBA00022679"/>
    </source>
</evidence>
<evidence type="ECO:0000256" key="1">
    <source>
        <dbReference type="ARBA" id="ARBA00012928"/>
    </source>
</evidence>
<evidence type="ECO:0000256" key="4">
    <source>
        <dbReference type="PROSITE-ProRule" id="PRU00236"/>
    </source>
</evidence>
<evidence type="ECO:0000313" key="7">
    <source>
        <dbReference type="Proteomes" id="UP000198553"/>
    </source>
</evidence>
<dbReference type="PANTHER" id="PTHR11085:SF4">
    <property type="entry name" value="NAD-DEPENDENT PROTEIN DEACYLASE"/>
    <property type="match status" value="1"/>
</dbReference>
<evidence type="ECO:0000259" key="5">
    <source>
        <dbReference type="PROSITE" id="PS50305"/>
    </source>
</evidence>
<feature type="binding site" evidence="4">
    <location>
        <position position="151"/>
    </location>
    <ligand>
        <name>Zn(2+)</name>
        <dbReference type="ChEBI" id="CHEBI:29105"/>
    </ligand>
</feature>
<proteinExistence type="predicted"/>
<feature type="domain" description="Deacetylase sirtuin-type" evidence="5">
    <location>
        <begin position="1"/>
        <end position="254"/>
    </location>
</feature>
<feature type="binding site" evidence="4">
    <location>
        <position position="154"/>
    </location>
    <ligand>
        <name>Zn(2+)</name>
        <dbReference type="ChEBI" id="CHEBI:29105"/>
    </ligand>
</feature>
<dbReference type="SUPFAM" id="SSF52467">
    <property type="entry name" value="DHS-like NAD/FAD-binding domain"/>
    <property type="match status" value="1"/>
</dbReference>
<feature type="binding site" evidence="4">
    <location>
        <position position="126"/>
    </location>
    <ligand>
        <name>Zn(2+)</name>
        <dbReference type="ChEBI" id="CHEBI:29105"/>
    </ligand>
</feature>
<organism evidence="6 7">
    <name type="scientific">Mesobacillus persicus</name>
    <dbReference type="NCBI Taxonomy" id="930146"/>
    <lineage>
        <taxon>Bacteria</taxon>
        <taxon>Bacillati</taxon>
        <taxon>Bacillota</taxon>
        <taxon>Bacilli</taxon>
        <taxon>Bacillales</taxon>
        <taxon>Bacillaceae</taxon>
        <taxon>Mesobacillus</taxon>
    </lineage>
</organism>
<gene>
    <name evidence="6" type="ORF">SAMN05192533_101385</name>
</gene>
<name>A0A1H7WEV8_9BACI</name>
<keyword evidence="7" id="KW-1185">Reference proteome</keyword>
<dbReference type="Proteomes" id="UP000198553">
    <property type="component" value="Unassembled WGS sequence"/>
</dbReference>
<dbReference type="InterPro" id="IPR003000">
    <property type="entry name" value="Sirtuin"/>
</dbReference>
<protein>
    <recommendedName>
        <fullName evidence="1">protein acetyllysine N-acetyltransferase</fullName>
        <ecNumber evidence="1">2.3.1.286</ecNumber>
    </recommendedName>
</protein>